<dbReference type="InterPro" id="IPR011250">
    <property type="entry name" value="OMP/PagP_B-barrel"/>
</dbReference>
<feature type="signal peptide" evidence="1">
    <location>
        <begin position="1"/>
        <end position="20"/>
    </location>
</feature>
<evidence type="ECO:0000313" key="4">
    <source>
        <dbReference type="Proteomes" id="UP001156870"/>
    </source>
</evidence>
<dbReference type="RefSeq" id="WP_232591979.1">
    <property type="nucleotide sequence ID" value="NZ_BSPD01000030.1"/>
</dbReference>
<dbReference type="Pfam" id="PF08239">
    <property type="entry name" value="SH3_3"/>
    <property type="match status" value="1"/>
</dbReference>
<dbReference type="SUPFAM" id="SSF56925">
    <property type="entry name" value="OMPA-like"/>
    <property type="match status" value="1"/>
</dbReference>
<accession>A0AA37T2W2</accession>
<proteinExistence type="predicted"/>
<organism evidence="3 4">
    <name type="scientific">Marinibactrum halimedae</name>
    <dbReference type="NCBI Taxonomy" id="1444977"/>
    <lineage>
        <taxon>Bacteria</taxon>
        <taxon>Pseudomonadati</taxon>
        <taxon>Pseudomonadota</taxon>
        <taxon>Gammaproteobacteria</taxon>
        <taxon>Cellvibrionales</taxon>
        <taxon>Cellvibrionaceae</taxon>
        <taxon>Marinibactrum</taxon>
    </lineage>
</organism>
<dbReference type="Gene3D" id="2.40.160.20">
    <property type="match status" value="1"/>
</dbReference>
<dbReference type="Proteomes" id="UP001156870">
    <property type="component" value="Unassembled WGS sequence"/>
</dbReference>
<dbReference type="AlphaFoldDB" id="A0AA37T2W2"/>
<name>A0AA37T2W2_9GAMM</name>
<keyword evidence="4" id="KW-1185">Reference proteome</keyword>
<gene>
    <name evidence="3" type="ORF">GCM10007877_12370</name>
</gene>
<evidence type="ECO:0000313" key="3">
    <source>
        <dbReference type="EMBL" id="GLS25523.1"/>
    </source>
</evidence>
<comment type="caution">
    <text evidence="3">The sequence shown here is derived from an EMBL/GenBank/DDBJ whole genome shotgun (WGS) entry which is preliminary data.</text>
</comment>
<feature type="chain" id="PRO_5041310780" description="SH3b domain-containing protein" evidence="1">
    <location>
        <begin position="21"/>
        <end position="252"/>
    </location>
</feature>
<evidence type="ECO:0000256" key="1">
    <source>
        <dbReference type="SAM" id="SignalP"/>
    </source>
</evidence>
<feature type="domain" description="SH3b" evidence="2">
    <location>
        <begin position="40"/>
        <end position="85"/>
    </location>
</feature>
<dbReference type="Gene3D" id="2.30.30.40">
    <property type="entry name" value="SH3 Domains"/>
    <property type="match status" value="1"/>
</dbReference>
<sequence length="252" mass="28332">MKLARLLFSIVICFTSFHYAHGEAKSSGVKLEVIDPFIEIHTGPGVGYPVFYTVEQGEMVEVLTRRTGWYELKIANQQTGWAKASQIARTLLPTGEPVDLPTISYGDYLTNKFRTGFRAGQFSGDDLNNIDFFSLSAGYQVLSWLGIEAEAGKLYDTNIRGDFYGANIVFEPFSRYRLSPILLLGGGNIEFDSQPELTPIDFGEESYYNIGLGANYYLGRNFVLQAGYSSYVINSENEEELERWNLGFNAFF</sequence>
<keyword evidence="1" id="KW-0732">Signal</keyword>
<dbReference type="InterPro" id="IPR003646">
    <property type="entry name" value="SH3-like_bac-type"/>
</dbReference>
<evidence type="ECO:0000259" key="2">
    <source>
        <dbReference type="Pfam" id="PF08239"/>
    </source>
</evidence>
<dbReference type="EMBL" id="BSPD01000030">
    <property type="protein sequence ID" value="GLS25523.1"/>
    <property type="molecule type" value="Genomic_DNA"/>
</dbReference>
<reference evidence="3 4" key="1">
    <citation type="journal article" date="2014" name="Int. J. Syst. Evol. Microbiol.">
        <title>Complete genome sequence of Corynebacterium casei LMG S-19264T (=DSM 44701T), isolated from a smear-ripened cheese.</title>
        <authorList>
            <consortium name="US DOE Joint Genome Institute (JGI-PGF)"/>
            <person name="Walter F."/>
            <person name="Albersmeier A."/>
            <person name="Kalinowski J."/>
            <person name="Ruckert C."/>
        </authorList>
    </citation>
    <scope>NUCLEOTIDE SEQUENCE [LARGE SCALE GENOMIC DNA]</scope>
    <source>
        <strain evidence="3 4">NBRC 110095</strain>
    </source>
</reference>
<protein>
    <recommendedName>
        <fullName evidence="2">SH3b domain-containing protein</fullName>
    </recommendedName>
</protein>